<evidence type="ECO:0000259" key="4">
    <source>
        <dbReference type="PROSITE" id="PS50234"/>
    </source>
</evidence>
<evidence type="ECO:0000256" key="3">
    <source>
        <dbReference type="SAM" id="SignalP"/>
    </source>
</evidence>
<dbReference type="PROSITE" id="PS50234">
    <property type="entry name" value="VWFA"/>
    <property type="match status" value="1"/>
</dbReference>
<name>A0A831R5K4_9GAMM</name>
<dbReference type="Pfam" id="PF00092">
    <property type="entry name" value="VWA"/>
    <property type="match status" value="1"/>
</dbReference>
<accession>A0A831R5K4</accession>
<feature type="compositionally biased region" description="Polar residues" evidence="1">
    <location>
        <begin position="374"/>
        <end position="386"/>
    </location>
</feature>
<dbReference type="AlphaFoldDB" id="A0A831R5K4"/>
<feature type="compositionally biased region" description="Acidic residues" evidence="1">
    <location>
        <begin position="589"/>
        <end position="622"/>
    </location>
</feature>
<dbReference type="InterPro" id="IPR036465">
    <property type="entry name" value="vWFA_dom_sf"/>
</dbReference>
<dbReference type="InterPro" id="IPR002035">
    <property type="entry name" value="VWF_A"/>
</dbReference>
<keyword evidence="2" id="KW-0812">Transmembrane</keyword>
<evidence type="ECO:0000256" key="1">
    <source>
        <dbReference type="SAM" id="MobiDB-lite"/>
    </source>
</evidence>
<protein>
    <submittedName>
        <fullName evidence="5">VWA domain-containing protein</fullName>
    </submittedName>
</protein>
<evidence type="ECO:0000256" key="2">
    <source>
        <dbReference type="SAM" id="Phobius"/>
    </source>
</evidence>
<feature type="transmembrane region" description="Helical" evidence="2">
    <location>
        <begin position="510"/>
        <end position="532"/>
    </location>
</feature>
<feature type="signal peptide" evidence="3">
    <location>
        <begin position="1"/>
        <end position="27"/>
    </location>
</feature>
<dbReference type="SMART" id="SM00327">
    <property type="entry name" value="VWA"/>
    <property type="match status" value="1"/>
</dbReference>
<sequence>MFPRVTMPRFLTLVFLAALLLPTTLWAEETTKLTLPESPDIRIIVDISGSMKETDPNNLRQPAVRLLARVLPEGSTAGVWTFGQYVNMLVPHGEVNEGWRETAINRSGKINSVALRTNLGKAIETASDDYVTGGTLENTHFILLTDGKVDISDSDDVNRAEEKRIVSKVLEPLVARGATFHTVALSDQADAGFLKTLADKSKGSFRTADTAEALNLAFLGALNTAAPQEQIPIEGNAFTVDAGVKEFTALIFRGSAKTGEAAESAGLEMIGPDGKALAQSSAPDNVRWAREAAYDLVTITEPQSGEWRVKGALGEGSQVTVVSDLRMVVSQIPPTFTPESPINVRVGFFEKADRITSPEFLDVLSVKLSLMSEDGSSGSKTLSVDSSPEEGEYSDTISKLPAEGVYRIDIVADGKTFARKFTATTEFILPVGMIEPAIGAPIDISLAEQSGQALPPEPEPEIQPEPQSEPEPQPQPEPKTQPAPVKPADPAPAVEAEPVDEPSVESALPFPLWMIGAGAGALVVLALILILLMRNRRASPDAADAAGEDPESLEDLQQEMADIEAEVPVVMAEEEPAEEDIPTATAVVEPEEEIPELVEPVNEDDDEEFGLDEFELSEFDDLPSEHEPENEPDDKPKK</sequence>
<feature type="compositionally biased region" description="Pro residues" evidence="1">
    <location>
        <begin position="455"/>
        <end position="490"/>
    </location>
</feature>
<feature type="region of interest" description="Disordered" evidence="1">
    <location>
        <begin position="574"/>
        <end position="638"/>
    </location>
</feature>
<feature type="domain" description="VWFA" evidence="4">
    <location>
        <begin position="40"/>
        <end position="222"/>
    </location>
</feature>
<dbReference type="Proteomes" id="UP000885748">
    <property type="component" value="Unassembled WGS sequence"/>
</dbReference>
<keyword evidence="3" id="KW-0732">Signal</keyword>
<comment type="caution">
    <text evidence="5">The sequence shown here is derived from an EMBL/GenBank/DDBJ whole genome shotgun (WGS) entry which is preliminary data.</text>
</comment>
<feature type="region of interest" description="Disordered" evidence="1">
    <location>
        <begin position="450"/>
        <end position="500"/>
    </location>
</feature>
<keyword evidence="2" id="KW-0472">Membrane</keyword>
<evidence type="ECO:0000313" key="5">
    <source>
        <dbReference type="EMBL" id="HEA52639.1"/>
    </source>
</evidence>
<dbReference type="SUPFAM" id="SSF53300">
    <property type="entry name" value="vWA-like"/>
    <property type="match status" value="1"/>
</dbReference>
<reference evidence="5" key="1">
    <citation type="journal article" date="2020" name="mSystems">
        <title>Genome- and Community-Level Interaction Insights into Carbon Utilization and Element Cycling Functions of Hydrothermarchaeota in Hydrothermal Sediment.</title>
        <authorList>
            <person name="Zhou Z."/>
            <person name="Liu Y."/>
            <person name="Xu W."/>
            <person name="Pan J."/>
            <person name="Luo Z.H."/>
            <person name="Li M."/>
        </authorList>
    </citation>
    <scope>NUCLEOTIDE SEQUENCE [LARGE SCALE GENOMIC DNA]</scope>
    <source>
        <strain evidence="5">HyVt-357</strain>
    </source>
</reference>
<organism evidence="5">
    <name type="scientific">Marinobacter antarcticus</name>
    <dbReference type="NCBI Taxonomy" id="564117"/>
    <lineage>
        <taxon>Bacteria</taxon>
        <taxon>Pseudomonadati</taxon>
        <taxon>Pseudomonadota</taxon>
        <taxon>Gammaproteobacteria</taxon>
        <taxon>Pseudomonadales</taxon>
        <taxon>Marinobacteraceae</taxon>
        <taxon>Marinobacter</taxon>
    </lineage>
</organism>
<proteinExistence type="predicted"/>
<dbReference type="CDD" id="cd00198">
    <property type="entry name" value="vWFA"/>
    <property type="match status" value="1"/>
</dbReference>
<dbReference type="EMBL" id="DRGY01000077">
    <property type="protein sequence ID" value="HEA52639.1"/>
    <property type="molecule type" value="Genomic_DNA"/>
</dbReference>
<gene>
    <name evidence="5" type="ORF">ENI00_10005</name>
</gene>
<feature type="region of interest" description="Disordered" evidence="1">
    <location>
        <begin position="373"/>
        <end position="396"/>
    </location>
</feature>
<feature type="chain" id="PRO_5032773369" evidence="3">
    <location>
        <begin position="28"/>
        <end position="638"/>
    </location>
</feature>
<feature type="compositionally biased region" description="Basic and acidic residues" evidence="1">
    <location>
        <begin position="623"/>
        <end position="638"/>
    </location>
</feature>
<dbReference type="Gene3D" id="3.40.50.410">
    <property type="entry name" value="von Willebrand factor, type A domain"/>
    <property type="match status" value="1"/>
</dbReference>
<keyword evidence="2" id="KW-1133">Transmembrane helix</keyword>